<reference evidence="5 6" key="1">
    <citation type="submission" date="2006-10" db="EMBL/GenBank/DDBJ databases">
        <title>Complete sequence of Syntrophobacter fumaroxidans MPOB.</title>
        <authorList>
            <consortium name="US DOE Joint Genome Institute"/>
            <person name="Copeland A."/>
            <person name="Lucas S."/>
            <person name="Lapidus A."/>
            <person name="Barry K."/>
            <person name="Detter J.C."/>
            <person name="Glavina del Rio T."/>
            <person name="Hammon N."/>
            <person name="Israni S."/>
            <person name="Pitluck S."/>
            <person name="Goltsman E.G."/>
            <person name="Martinez M."/>
            <person name="Schmutz J."/>
            <person name="Larimer F."/>
            <person name="Land M."/>
            <person name="Hauser L."/>
            <person name="Kyrpides N."/>
            <person name="Kim E."/>
            <person name="Boone D.R."/>
            <person name="Brockman F."/>
            <person name="Culley D."/>
            <person name="Ferry J."/>
            <person name="Gunsalus R."/>
            <person name="McInerney M.J."/>
            <person name="Morrison M."/>
            <person name="Plugge C."/>
            <person name="Rohlin L."/>
            <person name="Scholten J."/>
            <person name="Sieber J."/>
            <person name="Stams A.J.M."/>
            <person name="Worm P."/>
            <person name="Henstra A.M."/>
            <person name="Richardson P."/>
        </authorList>
    </citation>
    <scope>NUCLEOTIDE SEQUENCE [LARGE SCALE GENOMIC DNA]</scope>
    <source>
        <strain evidence="6">DSM 10017 / MPOB</strain>
    </source>
</reference>
<organism evidence="5 6">
    <name type="scientific">Syntrophobacter fumaroxidans (strain DSM 10017 / MPOB)</name>
    <dbReference type="NCBI Taxonomy" id="335543"/>
    <lineage>
        <taxon>Bacteria</taxon>
        <taxon>Pseudomonadati</taxon>
        <taxon>Thermodesulfobacteriota</taxon>
        <taxon>Syntrophobacteria</taxon>
        <taxon>Syntrophobacterales</taxon>
        <taxon>Syntrophobacteraceae</taxon>
        <taxon>Syntrophobacter</taxon>
    </lineage>
</organism>
<proteinExistence type="predicted"/>
<dbReference type="PANTHER" id="PTHR30386:SF19">
    <property type="entry name" value="MULTIDRUG EXPORT PROTEIN EMRA-RELATED"/>
    <property type="match status" value="1"/>
</dbReference>
<sequence>MAENQNPETESKPNRVRARRVKTAVWVCVVAGLMSGVYWWLFMRNRVTTDDAYAKVDPAPISARVPGTVIRVLVENDRRVEEGRVLVELDPTDYRVAVERAQAALNQNEAEVRAAEISVPLTDAQTSGQARAAEAALKAARDAESQARHRLGELKNTRSAVAADLAQFQRDFERFDNLYKTGAGTRRQQEQALTALRKAQAQLAAADSQILATEASLAAATQQVERAGAQFQVAQSDRDNVEIQQYRLASLRAGRDKSSAELEAARLNLSYCTITAPIDGFIAQKSVQVGARVQPGQPLMAVVPLQDIYVEANYKETQLKNVRLGQPASIRADIYPGWSYTGKVAGIRAGTGAAFSLIPAENATGNWIKVVQRVPVRILLDGPPPRDHPLRLGLSLVVTVDTSDRSGPVLMADTVKPPSNAAP</sequence>
<keyword evidence="2" id="KW-0175">Coiled coil</keyword>
<name>A0LNI7_SYNFM</name>
<dbReference type="HOGENOM" id="CLU_018816_15_1_7"/>
<dbReference type="Gene3D" id="2.40.30.170">
    <property type="match status" value="1"/>
</dbReference>
<dbReference type="InterPro" id="IPR050739">
    <property type="entry name" value="MFP"/>
</dbReference>
<accession>A0LNI7</accession>
<dbReference type="InterPro" id="IPR058625">
    <property type="entry name" value="MdtA-like_BSH"/>
</dbReference>
<dbReference type="AlphaFoldDB" id="A0LNI7"/>
<evidence type="ECO:0000259" key="4">
    <source>
        <dbReference type="Pfam" id="PF25917"/>
    </source>
</evidence>
<dbReference type="GO" id="GO:0055085">
    <property type="term" value="P:transmembrane transport"/>
    <property type="evidence" value="ECO:0007669"/>
    <property type="project" value="InterPro"/>
</dbReference>
<evidence type="ECO:0000256" key="3">
    <source>
        <dbReference type="SAM" id="Phobius"/>
    </source>
</evidence>
<keyword evidence="3" id="KW-0472">Membrane</keyword>
<dbReference type="RefSeq" id="WP_011700114.1">
    <property type="nucleotide sequence ID" value="NC_008554.1"/>
</dbReference>
<dbReference type="FunCoup" id="A0LNI7">
    <property type="interactions" value="209"/>
</dbReference>
<keyword evidence="3" id="KW-1133">Transmembrane helix</keyword>
<dbReference type="SUPFAM" id="SSF111369">
    <property type="entry name" value="HlyD-like secretion proteins"/>
    <property type="match status" value="2"/>
</dbReference>
<dbReference type="Proteomes" id="UP000001784">
    <property type="component" value="Chromosome"/>
</dbReference>
<keyword evidence="6" id="KW-1185">Reference proteome</keyword>
<feature type="domain" description="Multidrug resistance protein MdtA-like barrel-sandwich hybrid" evidence="4">
    <location>
        <begin position="60"/>
        <end position="303"/>
    </location>
</feature>
<evidence type="ECO:0000313" key="5">
    <source>
        <dbReference type="EMBL" id="ABK18989.1"/>
    </source>
</evidence>
<evidence type="ECO:0000313" key="6">
    <source>
        <dbReference type="Proteomes" id="UP000001784"/>
    </source>
</evidence>
<keyword evidence="3" id="KW-0812">Transmembrane</keyword>
<dbReference type="InParanoid" id="A0LNI7"/>
<dbReference type="STRING" id="335543.Sfum_3316"/>
<evidence type="ECO:0000256" key="2">
    <source>
        <dbReference type="SAM" id="Coils"/>
    </source>
</evidence>
<dbReference type="OrthoDB" id="9811754at2"/>
<comment type="subcellular location">
    <subcellularLocation>
        <location evidence="1">Cell envelope</location>
    </subcellularLocation>
</comment>
<dbReference type="PANTHER" id="PTHR30386">
    <property type="entry name" value="MEMBRANE FUSION SUBUNIT OF EMRAB-TOLC MULTIDRUG EFFLUX PUMP"/>
    <property type="match status" value="1"/>
</dbReference>
<feature type="transmembrane region" description="Helical" evidence="3">
    <location>
        <begin position="21"/>
        <end position="41"/>
    </location>
</feature>
<protein>
    <submittedName>
        <fullName evidence="5">Secretion protein HlyD family protein</fullName>
    </submittedName>
</protein>
<dbReference type="EMBL" id="CP000478">
    <property type="protein sequence ID" value="ABK18989.1"/>
    <property type="molecule type" value="Genomic_DNA"/>
</dbReference>
<dbReference type="PRINTS" id="PR01490">
    <property type="entry name" value="RTXTOXIND"/>
</dbReference>
<gene>
    <name evidence="5" type="ordered locus">Sfum_3316</name>
</gene>
<dbReference type="Gene3D" id="2.40.50.100">
    <property type="match status" value="1"/>
</dbReference>
<dbReference type="KEGG" id="sfu:Sfum_3316"/>
<evidence type="ECO:0000256" key="1">
    <source>
        <dbReference type="ARBA" id="ARBA00004196"/>
    </source>
</evidence>
<dbReference type="GO" id="GO:0030313">
    <property type="term" value="C:cell envelope"/>
    <property type="evidence" value="ECO:0007669"/>
    <property type="project" value="UniProtKB-SubCell"/>
</dbReference>
<dbReference type="Pfam" id="PF25917">
    <property type="entry name" value="BSH_RND"/>
    <property type="match status" value="1"/>
</dbReference>
<dbReference type="eggNOG" id="COG1566">
    <property type="taxonomic scope" value="Bacteria"/>
</dbReference>
<feature type="coiled-coil region" evidence="2">
    <location>
        <begin position="189"/>
        <end position="216"/>
    </location>
</feature>